<proteinExistence type="inferred from homology"/>
<evidence type="ECO:0000256" key="3">
    <source>
        <dbReference type="ARBA" id="ARBA00022448"/>
    </source>
</evidence>
<feature type="compositionally biased region" description="Basic and acidic residues" evidence="8">
    <location>
        <begin position="114"/>
        <end position="128"/>
    </location>
</feature>
<keyword evidence="6 9" id="KW-0472">Membrane</keyword>
<feature type="transmembrane region" description="Helical" evidence="9">
    <location>
        <begin position="309"/>
        <end position="327"/>
    </location>
</feature>
<dbReference type="InterPro" id="IPR023271">
    <property type="entry name" value="Aquaporin-like"/>
</dbReference>
<dbReference type="STRING" id="1316194.A0A1Q5SXS6"/>
<feature type="transmembrane region" description="Helical" evidence="9">
    <location>
        <begin position="184"/>
        <end position="209"/>
    </location>
</feature>
<keyword evidence="11" id="KW-1185">Reference proteome</keyword>
<dbReference type="InterPro" id="IPR022357">
    <property type="entry name" value="MIP_CS"/>
</dbReference>
<dbReference type="Gene3D" id="1.20.1080.10">
    <property type="entry name" value="Glycerol uptake facilitator protein"/>
    <property type="match status" value="1"/>
</dbReference>
<keyword evidence="4 7" id="KW-0812">Transmembrane</keyword>
<dbReference type="SUPFAM" id="SSF81338">
    <property type="entry name" value="Aquaporin-like"/>
    <property type="match status" value="1"/>
</dbReference>
<comment type="caution">
    <text evidence="10">The sequence shown here is derived from an EMBL/GenBank/DDBJ whole genome shotgun (WGS) entry which is preliminary data.</text>
</comment>
<dbReference type="InterPro" id="IPR000425">
    <property type="entry name" value="MIP"/>
</dbReference>
<reference evidence="10 11" key="1">
    <citation type="submission" date="2016-10" db="EMBL/GenBank/DDBJ databases">
        <title>Genome sequence of the ascomycete fungus Penicillium subrubescens.</title>
        <authorList>
            <person name="De Vries R.P."/>
            <person name="Peng M."/>
            <person name="Dilokpimol A."/>
            <person name="Hilden K."/>
            <person name="Makela M.R."/>
            <person name="Grigoriev I."/>
            <person name="Riley R."/>
            <person name="Granchi Z."/>
        </authorList>
    </citation>
    <scope>NUCLEOTIDE SEQUENCE [LARGE SCALE GENOMIC DNA]</scope>
    <source>
        <strain evidence="10 11">CBS 132785</strain>
    </source>
</reference>
<evidence type="ECO:0000256" key="8">
    <source>
        <dbReference type="SAM" id="MobiDB-lite"/>
    </source>
</evidence>
<dbReference type="PRINTS" id="PR00783">
    <property type="entry name" value="MINTRINSICP"/>
</dbReference>
<feature type="region of interest" description="Disordered" evidence="8">
    <location>
        <begin position="91"/>
        <end position="128"/>
    </location>
</feature>
<dbReference type="CDD" id="cd00333">
    <property type="entry name" value="MIP"/>
    <property type="match status" value="1"/>
</dbReference>
<dbReference type="Pfam" id="PF00230">
    <property type="entry name" value="MIP"/>
    <property type="match status" value="1"/>
</dbReference>
<dbReference type="AlphaFoldDB" id="A0A1Q5SXS6"/>
<gene>
    <name evidence="10" type="ORF">PENSUB_12768</name>
</gene>
<dbReference type="Proteomes" id="UP000186955">
    <property type="component" value="Unassembled WGS sequence"/>
</dbReference>
<dbReference type="InterPro" id="IPR050363">
    <property type="entry name" value="MIP/Aquaporin"/>
</dbReference>
<dbReference type="EMBL" id="MNBE01000740">
    <property type="protein sequence ID" value="OKO92783.1"/>
    <property type="molecule type" value="Genomic_DNA"/>
</dbReference>
<sequence length="451" mass="48853">MSSTRGVGQDNGVRDTVEPSEYEPPEGTQEAASKNDAVGNNSDFNIAGSNAQNPNSNAYVSNDYRAYNPQYGQEQDTPVWSLAQPLPHTVRPGMRHGALPEDRNEDTQAGIDHGPGERQDRPTNEKDDGFFNSWSKIRHYLREPLAEWLGTTLAMTIGLCANLSNFTSSSQAGSYPAQSAAWGFGFMVAIYTTGGISGGHLNPAISITLSVFRGLPARRTLVYIAAQLLGAITAGGIAYAIYHDAILEVSATAKVPQSKSVAAEALITAPKQFVHPATAFFTEFIGSAILVGVIIALGDDNNAPPGAGMNAFIVGVLISIVILALGYNTGGYVSSITRGIHELTYFYFRCFNCARDFGPRLVALMAGWGGQLFRETHAWWVWGPWCADISGALFGALVYDALIFTGGESPVNYPRRRRKRALRVRSVNLRKKLGIGRKKARDLEKSLEEDK</sequence>
<comment type="subcellular location">
    <subcellularLocation>
        <location evidence="1">Membrane</location>
        <topology evidence="1">Multi-pass membrane protein</topology>
    </subcellularLocation>
</comment>
<feature type="transmembrane region" description="Helical" evidence="9">
    <location>
        <begin position="277"/>
        <end position="297"/>
    </location>
</feature>
<evidence type="ECO:0000256" key="4">
    <source>
        <dbReference type="ARBA" id="ARBA00022692"/>
    </source>
</evidence>
<evidence type="ECO:0000256" key="5">
    <source>
        <dbReference type="ARBA" id="ARBA00022989"/>
    </source>
</evidence>
<protein>
    <submittedName>
        <fullName evidence="10">Uncharacterized protein</fullName>
    </submittedName>
</protein>
<dbReference type="GO" id="GO:0015254">
    <property type="term" value="F:glycerol channel activity"/>
    <property type="evidence" value="ECO:0007669"/>
    <property type="project" value="TreeGrafter"/>
</dbReference>
<feature type="transmembrane region" description="Helical" evidence="9">
    <location>
        <begin position="389"/>
        <end position="413"/>
    </location>
</feature>
<evidence type="ECO:0000256" key="7">
    <source>
        <dbReference type="RuleBase" id="RU000477"/>
    </source>
</evidence>
<accession>A0A1Q5SXS6</accession>
<keyword evidence="5 9" id="KW-1133">Transmembrane helix</keyword>
<evidence type="ECO:0000313" key="11">
    <source>
        <dbReference type="Proteomes" id="UP000186955"/>
    </source>
</evidence>
<dbReference type="PANTHER" id="PTHR43829:SF24">
    <property type="entry name" value="MIP AQUAPORIN (EUROFUNG)"/>
    <property type="match status" value="1"/>
</dbReference>
<dbReference type="PANTHER" id="PTHR43829">
    <property type="entry name" value="AQUAPORIN OR AQUAGLYCEROPORIN RELATED"/>
    <property type="match status" value="1"/>
</dbReference>
<evidence type="ECO:0000313" key="10">
    <source>
        <dbReference type="EMBL" id="OKO92783.1"/>
    </source>
</evidence>
<evidence type="ECO:0000256" key="6">
    <source>
        <dbReference type="ARBA" id="ARBA00023136"/>
    </source>
</evidence>
<dbReference type="PROSITE" id="PS00221">
    <property type="entry name" value="MIP"/>
    <property type="match status" value="1"/>
</dbReference>
<comment type="similarity">
    <text evidence="2 7">Belongs to the MIP/aquaporin (TC 1.A.8) family.</text>
</comment>
<organism evidence="10 11">
    <name type="scientific">Penicillium subrubescens</name>
    <dbReference type="NCBI Taxonomy" id="1316194"/>
    <lineage>
        <taxon>Eukaryota</taxon>
        <taxon>Fungi</taxon>
        <taxon>Dikarya</taxon>
        <taxon>Ascomycota</taxon>
        <taxon>Pezizomycotina</taxon>
        <taxon>Eurotiomycetes</taxon>
        <taxon>Eurotiomycetidae</taxon>
        <taxon>Eurotiales</taxon>
        <taxon>Aspergillaceae</taxon>
        <taxon>Penicillium</taxon>
    </lineage>
</organism>
<evidence type="ECO:0000256" key="1">
    <source>
        <dbReference type="ARBA" id="ARBA00004141"/>
    </source>
</evidence>
<name>A0A1Q5SXS6_9EURO</name>
<evidence type="ECO:0000256" key="2">
    <source>
        <dbReference type="ARBA" id="ARBA00006175"/>
    </source>
</evidence>
<keyword evidence="3 7" id="KW-0813">Transport</keyword>
<feature type="transmembrane region" description="Helical" evidence="9">
    <location>
        <begin position="145"/>
        <end position="164"/>
    </location>
</feature>
<dbReference type="GO" id="GO:0005886">
    <property type="term" value="C:plasma membrane"/>
    <property type="evidence" value="ECO:0007669"/>
    <property type="project" value="TreeGrafter"/>
</dbReference>
<feature type="region of interest" description="Disordered" evidence="8">
    <location>
        <begin position="1"/>
        <end position="62"/>
    </location>
</feature>
<evidence type="ECO:0000256" key="9">
    <source>
        <dbReference type="SAM" id="Phobius"/>
    </source>
</evidence>
<dbReference type="GO" id="GO:0015250">
    <property type="term" value="F:water channel activity"/>
    <property type="evidence" value="ECO:0007669"/>
    <property type="project" value="TreeGrafter"/>
</dbReference>
<feature type="compositionally biased region" description="Polar residues" evidence="8">
    <location>
        <begin position="38"/>
        <end position="60"/>
    </location>
</feature>
<feature type="transmembrane region" description="Helical" evidence="9">
    <location>
        <begin position="221"/>
        <end position="242"/>
    </location>
</feature>